<protein>
    <submittedName>
        <fullName evidence="2">Uncharacterized protein</fullName>
    </submittedName>
</protein>
<dbReference type="AlphaFoldDB" id="A0A3N6M533"/>
<evidence type="ECO:0000256" key="1">
    <source>
        <dbReference type="SAM" id="MobiDB-lite"/>
    </source>
</evidence>
<name>A0A3N6M533_9EURY</name>
<gene>
    <name evidence="2" type="ORF">EA462_03750</name>
</gene>
<feature type="region of interest" description="Disordered" evidence="1">
    <location>
        <begin position="76"/>
        <end position="102"/>
    </location>
</feature>
<comment type="caution">
    <text evidence="2">The sequence shown here is derived from an EMBL/GenBank/DDBJ whole genome shotgun (WGS) entry which is preliminary data.</text>
</comment>
<sequence length="102" mass="11162">MSQKPTPHDDVPAFIVERFADHSAAELRNIATYAESLETSIDVPQYVVQAFAIQDDETRTVVAIYAAELAAFLEEQAQRKSEDEEDDSSPPGPGRMGGAFFG</sequence>
<accession>A0A3N6M533</accession>
<evidence type="ECO:0000313" key="3">
    <source>
        <dbReference type="Proteomes" id="UP000273828"/>
    </source>
</evidence>
<dbReference type="Proteomes" id="UP000273828">
    <property type="component" value="Unassembled WGS sequence"/>
</dbReference>
<keyword evidence="3" id="KW-1185">Reference proteome</keyword>
<evidence type="ECO:0000313" key="2">
    <source>
        <dbReference type="EMBL" id="RQG91120.1"/>
    </source>
</evidence>
<dbReference type="RefSeq" id="WP_124177235.1">
    <property type="nucleotide sequence ID" value="NZ_REFY01000002.1"/>
</dbReference>
<dbReference type="EMBL" id="REFY01000002">
    <property type="protein sequence ID" value="RQG91120.1"/>
    <property type="molecule type" value="Genomic_DNA"/>
</dbReference>
<reference evidence="2 3" key="1">
    <citation type="submission" date="2018-10" db="EMBL/GenBank/DDBJ databases">
        <title>Natrarchaeobius chitinivorans gen. nov., sp. nov., and Natrarchaeobius haloalkaliphilus sp. nov., alkaliphilic, chitin-utilizing haloarchaea from hypersaline alkaline lakes.</title>
        <authorList>
            <person name="Sorokin D.Y."/>
            <person name="Elcheninov A.G."/>
            <person name="Kostrikina N.A."/>
            <person name="Bale N.J."/>
            <person name="Sinninghe Damste J.S."/>
            <person name="Khijniak T.V."/>
            <person name="Kublanov I.V."/>
            <person name="Toshchakov S.V."/>
        </authorList>
    </citation>
    <scope>NUCLEOTIDE SEQUENCE [LARGE SCALE GENOMIC DNA]</scope>
    <source>
        <strain evidence="2 3">AArcht-Sl</strain>
    </source>
</reference>
<organism evidence="2 3">
    <name type="scientific">Natrarchaeobius halalkaliphilus</name>
    <dbReference type="NCBI Taxonomy" id="1679091"/>
    <lineage>
        <taxon>Archaea</taxon>
        <taxon>Methanobacteriati</taxon>
        <taxon>Methanobacteriota</taxon>
        <taxon>Stenosarchaea group</taxon>
        <taxon>Halobacteria</taxon>
        <taxon>Halobacteriales</taxon>
        <taxon>Natrialbaceae</taxon>
        <taxon>Natrarchaeobius</taxon>
    </lineage>
</organism>
<dbReference type="OrthoDB" id="204916at2157"/>
<proteinExistence type="predicted"/>